<evidence type="ECO:0000256" key="2">
    <source>
        <dbReference type="ARBA" id="ARBA00023239"/>
    </source>
</evidence>
<dbReference type="GO" id="GO:0046872">
    <property type="term" value="F:metal ion binding"/>
    <property type="evidence" value="ECO:0007669"/>
    <property type="project" value="UniProtKB-KW"/>
</dbReference>
<dbReference type="AlphaFoldDB" id="A0A497EKU6"/>
<name>A0A497EKU6_9CREN</name>
<dbReference type="PANTHER" id="PTHR22789">
    <property type="entry name" value="FUCULOSE PHOSPHATE ALDOLASE"/>
    <property type="match status" value="1"/>
</dbReference>
<gene>
    <name evidence="4" type="ORF">DRJ31_08970</name>
</gene>
<dbReference type="GO" id="GO:0005829">
    <property type="term" value="C:cytosol"/>
    <property type="evidence" value="ECO:0007669"/>
    <property type="project" value="TreeGrafter"/>
</dbReference>
<feature type="domain" description="Class II aldolase/adducin N-terminal" evidence="3">
    <location>
        <begin position="5"/>
        <end position="93"/>
    </location>
</feature>
<dbReference type="Pfam" id="PF00596">
    <property type="entry name" value="Aldolase_II"/>
    <property type="match status" value="1"/>
</dbReference>
<dbReference type="SUPFAM" id="SSF53639">
    <property type="entry name" value="AraD/HMP-PK domain-like"/>
    <property type="match status" value="1"/>
</dbReference>
<evidence type="ECO:0000259" key="3">
    <source>
        <dbReference type="Pfam" id="PF00596"/>
    </source>
</evidence>
<dbReference type="InterPro" id="IPR050197">
    <property type="entry name" value="Aldolase_class_II_sugar_metab"/>
</dbReference>
<protein>
    <submittedName>
        <fullName evidence="4">Fructose-bisphosphate aldolase</fullName>
    </submittedName>
</protein>
<dbReference type="InterPro" id="IPR036409">
    <property type="entry name" value="Aldolase_II/adducin_N_sf"/>
</dbReference>
<evidence type="ECO:0000256" key="1">
    <source>
        <dbReference type="ARBA" id="ARBA00022723"/>
    </source>
</evidence>
<dbReference type="Gene3D" id="3.40.225.10">
    <property type="entry name" value="Class II aldolase/adducin N-terminal domain"/>
    <property type="match status" value="1"/>
</dbReference>
<comment type="caution">
    <text evidence="4">The sequence shown here is derived from an EMBL/GenBank/DDBJ whole genome shotgun (WGS) entry which is preliminary data.</text>
</comment>
<dbReference type="UniPathway" id="UPA00071"/>
<keyword evidence="2" id="KW-0456">Lyase</keyword>
<proteinExistence type="predicted"/>
<organism evidence="4 5">
    <name type="scientific">Thermoproteota archaeon</name>
    <dbReference type="NCBI Taxonomy" id="2056631"/>
    <lineage>
        <taxon>Archaea</taxon>
        <taxon>Thermoproteota</taxon>
    </lineage>
</organism>
<keyword evidence="1" id="KW-0479">Metal-binding</keyword>
<dbReference type="InterPro" id="IPR001303">
    <property type="entry name" value="Aldolase_II/adducin_N"/>
</dbReference>
<sequence>MIGEAIEIGKLLAASNLIDGASGNMSYREGDKIIITKRGVCLDNLSEKSFVAVDIDEMSEEASSDLIVHQEIYKNTDYKVVLHCHVVYNVVLSFK</sequence>
<evidence type="ECO:0000313" key="5">
    <source>
        <dbReference type="Proteomes" id="UP000278475"/>
    </source>
</evidence>
<dbReference type="EMBL" id="QMQV01000133">
    <property type="protein sequence ID" value="RLE47351.1"/>
    <property type="molecule type" value="Genomic_DNA"/>
</dbReference>
<reference evidence="4 5" key="1">
    <citation type="submission" date="2018-06" db="EMBL/GenBank/DDBJ databases">
        <title>Extensive metabolic versatility and redundancy in microbially diverse, dynamic hydrothermal sediments.</title>
        <authorList>
            <person name="Dombrowski N."/>
            <person name="Teske A."/>
            <person name="Baker B.J."/>
        </authorList>
    </citation>
    <scope>NUCLEOTIDE SEQUENCE [LARGE SCALE GENOMIC DNA]</scope>
    <source>
        <strain evidence="4">B66_G16</strain>
    </source>
</reference>
<evidence type="ECO:0000313" key="4">
    <source>
        <dbReference type="EMBL" id="RLE47351.1"/>
    </source>
</evidence>
<dbReference type="PANTHER" id="PTHR22789:SF0">
    <property type="entry name" value="3-OXO-TETRONATE 4-PHOSPHATE DECARBOXYLASE-RELATED"/>
    <property type="match status" value="1"/>
</dbReference>
<feature type="non-terminal residue" evidence="4">
    <location>
        <position position="95"/>
    </location>
</feature>
<accession>A0A497EKU6</accession>
<dbReference type="Proteomes" id="UP000278475">
    <property type="component" value="Unassembled WGS sequence"/>
</dbReference>
<dbReference type="GO" id="GO:0016832">
    <property type="term" value="F:aldehyde-lyase activity"/>
    <property type="evidence" value="ECO:0007669"/>
    <property type="project" value="TreeGrafter"/>
</dbReference>
<dbReference type="GO" id="GO:0019323">
    <property type="term" value="P:pentose catabolic process"/>
    <property type="evidence" value="ECO:0007669"/>
    <property type="project" value="TreeGrafter"/>
</dbReference>